<dbReference type="InterPro" id="IPR036392">
    <property type="entry name" value="PLAT/LH2_dom_sf"/>
</dbReference>
<evidence type="ECO:0000313" key="2">
    <source>
        <dbReference type="Proteomes" id="UP001501000"/>
    </source>
</evidence>
<comment type="caution">
    <text evidence="1">The sequence shown here is derived from an EMBL/GenBank/DDBJ whole genome shotgun (WGS) entry which is preliminary data.</text>
</comment>
<evidence type="ECO:0000313" key="1">
    <source>
        <dbReference type="EMBL" id="GAA3919525.1"/>
    </source>
</evidence>
<dbReference type="RefSeq" id="WP_345282834.1">
    <property type="nucleotide sequence ID" value="NZ_BAABAJ010000008.1"/>
</dbReference>
<dbReference type="EMBL" id="BAABAJ010000008">
    <property type="protein sequence ID" value="GAA3919525.1"/>
    <property type="molecule type" value="Genomic_DNA"/>
</dbReference>
<name>A0ABP7MBU2_9ACTN</name>
<proteinExistence type="predicted"/>
<protein>
    <submittedName>
        <fullName evidence="1">Uncharacterized protein</fullName>
    </submittedName>
</protein>
<sequence length="153" mass="17104">MPEISRLHVDVQTASETPARTTSRIYLGFGGREFRLRTQSNPANDFSPGARQDFYLGADPNVAQPQRNDPREPHLPAAALDGEVYLRLHPAGDHRDWVVERARVHVFSGAEELAVYDTPALRDANSPLKHKIWLGDDYGHIYHLERQGAPGGD</sequence>
<keyword evidence="2" id="KW-1185">Reference proteome</keyword>
<gene>
    <name evidence="1" type="ORF">GCM10022244_30770</name>
</gene>
<dbReference type="Proteomes" id="UP001501000">
    <property type="component" value="Unassembled WGS sequence"/>
</dbReference>
<dbReference type="SUPFAM" id="SSF49723">
    <property type="entry name" value="Lipase/lipooxygenase domain (PLAT/LH2 domain)"/>
    <property type="match status" value="1"/>
</dbReference>
<organism evidence="1 2">
    <name type="scientific">Streptomyces gulbargensis</name>
    <dbReference type="NCBI Taxonomy" id="364901"/>
    <lineage>
        <taxon>Bacteria</taxon>
        <taxon>Bacillati</taxon>
        <taxon>Actinomycetota</taxon>
        <taxon>Actinomycetes</taxon>
        <taxon>Kitasatosporales</taxon>
        <taxon>Streptomycetaceae</taxon>
        <taxon>Streptomyces</taxon>
    </lineage>
</organism>
<accession>A0ABP7MBU2</accession>
<reference evidence="2" key="1">
    <citation type="journal article" date="2019" name="Int. J. Syst. Evol. Microbiol.">
        <title>The Global Catalogue of Microorganisms (GCM) 10K type strain sequencing project: providing services to taxonomists for standard genome sequencing and annotation.</title>
        <authorList>
            <consortium name="The Broad Institute Genomics Platform"/>
            <consortium name="The Broad Institute Genome Sequencing Center for Infectious Disease"/>
            <person name="Wu L."/>
            <person name="Ma J."/>
        </authorList>
    </citation>
    <scope>NUCLEOTIDE SEQUENCE [LARGE SCALE GENOMIC DNA]</scope>
    <source>
        <strain evidence="2">JCM 16956</strain>
    </source>
</reference>